<evidence type="ECO:0000256" key="1">
    <source>
        <dbReference type="SAM" id="MobiDB-lite"/>
    </source>
</evidence>
<accession>A0A0K0NKM5</accession>
<proteinExistence type="predicted"/>
<dbReference type="KEGG" id="vg:26516955"/>
<gene>
    <name evidence="2" type="ORF">GMA3_84</name>
</gene>
<evidence type="ECO:0000313" key="2">
    <source>
        <dbReference type="EMBL" id="AKL88261.1"/>
    </source>
</evidence>
<protein>
    <submittedName>
        <fullName evidence="2">Uncharacterized protein</fullName>
    </submittedName>
</protein>
<feature type="region of interest" description="Disordered" evidence="1">
    <location>
        <begin position="1"/>
        <end position="37"/>
    </location>
</feature>
<organism evidence="2 3">
    <name type="scientific">Gordonia phage GMA3</name>
    <dbReference type="NCBI Taxonomy" id="1647284"/>
    <lineage>
        <taxon>Viruses</taxon>
        <taxon>Duplodnaviria</taxon>
        <taxon>Heunggongvirae</taxon>
        <taxon>Uroviricota</taxon>
        <taxon>Caudoviricetes</taxon>
        <taxon>Gamtrevirus</taxon>
        <taxon>Gamtrevirus GMA3</taxon>
    </lineage>
</organism>
<dbReference type="RefSeq" id="YP_009188652.1">
    <property type="nucleotide sequence ID" value="NC_028668.1"/>
</dbReference>
<dbReference type="GeneID" id="26516955"/>
<keyword evidence="3" id="KW-1185">Reference proteome</keyword>
<dbReference type="Proteomes" id="UP000204451">
    <property type="component" value="Segment"/>
</dbReference>
<sequence>MVAMSRRNYTDRLESPAIKHKNPKTLNEIDADHEKRDRLRAQRDARIQARKAVKN</sequence>
<dbReference type="EMBL" id="KR063279">
    <property type="protein sequence ID" value="AKL88261.1"/>
    <property type="molecule type" value="Genomic_DNA"/>
</dbReference>
<reference evidence="2 3" key="1">
    <citation type="journal article" date="2015" name="PLoS ONE">
        <title>Lysis to Kill: Evaluation of the Lytic Abilities, and Genomics of Nine Bacteriophages Infective for Gordonia spp. and Their Potential Use in Activated Sludge Foam Biocontrol.</title>
        <authorList>
            <person name="Dyson Z.A."/>
            <person name="Tucci J."/>
            <person name="Seviour R.J."/>
            <person name="Petrovski S."/>
        </authorList>
    </citation>
    <scope>NUCLEOTIDE SEQUENCE [LARGE SCALE GENOMIC DNA]</scope>
</reference>
<name>A0A0K0NKM5_9CAUD</name>
<evidence type="ECO:0000313" key="3">
    <source>
        <dbReference type="Proteomes" id="UP000204451"/>
    </source>
</evidence>